<gene>
    <name evidence="2" type="primary">orf180</name>
</gene>
<name>A0AB39A6Y8_9BASI</name>
<keyword evidence="2" id="KW-0496">Mitochondrion</keyword>
<dbReference type="EMBL" id="PP995849">
    <property type="protein sequence ID" value="XDF86554.1"/>
    <property type="molecule type" value="Genomic_DNA"/>
</dbReference>
<evidence type="ECO:0000313" key="2">
    <source>
        <dbReference type="EMBL" id="XDF86554.1"/>
    </source>
</evidence>
<keyword evidence="1" id="KW-0812">Transmembrane</keyword>
<proteinExistence type="predicted"/>
<evidence type="ECO:0000256" key="1">
    <source>
        <dbReference type="SAM" id="Phobius"/>
    </source>
</evidence>
<organism evidence="2">
    <name type="scientific">Parajaminaea phylloscopi</name>
    <dbReference type="NCBI Taxonomy" id="1463510"/>
    <lineage>
        <taxon>Eukaryota</taxon>
        <taxon>Fungi</taxon>
        <taxon>Dikarya</taxon>
        <taxon>Basidiomycota</taxon>
        <taxon>Ustilaginomycotina</taxon>
        <taxon>Exobasidiomycetes</taxon>
        <taxon>Microstromatales</taxon>
        <taxon>Microstromatales incertae sedis</taxon>
        <taxon>Parajaminaea</taxon>
    </lineage>
</organism>
<keyword evidence="1" id="KW-0472">Membrane</keyword>
<reference evidence="2" key="1">
    <citation type="submission" date="2024-07" db="EMBL/GenBank/DDBJ databases">
        <title>Mitochondrial DNA of the basidiomycete Jaminaea phylloscopi.</title>
        <authorList>
            <person name="Brejova B."/>
            <person name="Hodorova V."/>
            <person name="Nosek J."/>
        </authorList>
    </citation>
    <scope>NUCLEOTIDE SEQUENCE</scope>
</reference>
<accession>A0AB39A6Y8</accession>
<keyword evidence="1" id="KW-1133">Transmembrane helix</keyword>
<feature type="transmembrane region" description="Helical" evidence="1">
    <location>
        <begin position="80"/>
        <end position="102"/>
    </location>
</feature>
<geneLocation type="mitochondrion" evidence="2"/>
<protein>
    <submittedName>
        <fullName evidence="2">Uncharacterized protein</fullName>
    </submittedName>
</protein>
<dbReference type="AlphaFoldDB" id="A0AB39A6Y8"/>
<sequence length="180" mass="20343">MNILFSKFIYADPSTKVNIPRSDYNNLSCPGNISTGDPIKDFVLYPNVEVLKDMLQVGKIGMNSKLYMQHIVAIHDLQEALLSIILLGITSVIILSIIYDFSPIKSYLIARTIVIREIISNKKVIMVVQALGAFSIFYFFNNCLIAYENLQFLIENPITFSHGAFIDDLYAIEAKIKNKV</sequence>
<feature type="transmembrane region" description="Helical" evidence="1">
    <location>
        <begin position="123"/>
        <end position="140"/>
    </location>
</feature>